<name>A0A4R0S030_9APHY</name>
<keyword evidence="4" id="KW-1185">Reference proteome</keyword>
<evidence type="ECO:0000313" key="4">
    <source>
        <dbReference type="Proteomes" id="UP000292702"/>
    </source>
</evidence>
<dbReference type="Pfam" id="PF20152">
    <property type="entry name" value="DUF6534"/>
    <property type="match status" value="1"/>
</dbReference>
<dbReference type="Proteomes" id="UP000292702">
    <property type="component" value="Unassembled WGS sequence"/>
</dbReference>
<dbReference type="AlphaFoldDB" id="A0A4R0S030"/>
<protein>
    <recommendedName>
        <fullName evidence="2">DUF6534 domain-containing protein</fullName>
    </recommendedName>
</protein>
<proteinExistence type="predicted"/>
<feature type="transmembrane region" description="Helical" evidence="1">
    <location>
        <begin position="148"/>
        <end position="178"/>
    </location>
</feature>
<dbReference type="PANTHER" id="PTHR40465">
    <property type="entry name" value="CHROMOSOME 1, WHOLE GENOME SHOTGUN SEQUENCE"/>
    <property type="match status" value="1"/>
</dbReference>
<feature type="domain" description="DUF6534" evidence="2">
    <location>
        <begin position="163"/>
        <end position="250"/>
    </location>
</feature>
<dbReference type="EMBL" id="RWJN01000051">
    <property type="protein sequence ID" value="TCD69044.1"/>
    <property type="molecule type" value="Genomic_DNA"/>
</dbReference>
<sequence>MATSLGPTYGAALVGIVIEGTLFGVTLLQTYEYYKSYPSDSIRLKSLVAVLTVLDTLHLILCARTLYWYLISSFGQFDVLDQITWSMALQTDCNGLIGVAVQLFFARRLWMMSRNWILTILISILGTIHFALGVVFTVQSFILGRFSAFASLTWVTCTGLGSAAAGDILIALSMVYYLQKKRTGIQSTDSIVTTLMLYSINTGLLTSILATASVILFAIMPTNFIWLAFFWIMGKCYVNSLLASLNSRESLRNKVHSSSAVEMSRFRKDSSMLGKKQTHSGALAVAIETTTEYRTDFDSSHKSASPEYKRQWSPTSSAIEVIEKDRLGVVAL</sequence>
<dbReference type="OrthoDB" id="2535105at2759"/>
<gene>
    <name evidence="3" type="ORF">EIP91_009107</name>
</gene>
<feature type="transmembrane region" description="Helical" evidence="1">
    <location>
        <begin position="12"/>
        <end position="34"/>
    </location>
</feature>
<keyword evidence="1" id="KW-1133">Transmembrane helix</keyword>
<dbReference type="STRING" id="92696.A0A4R0S030"/>
<evidence type="ECO:0000313" key="3">
    <source>
        <dbReference type="EMBL" id="TCD69044.1"/>
    </source>
</evidence>
<feature type="transmembrane region" description="Helical" evidence="1">
    <location>
        <begin position="190"/>
        <end position="218"/>
    </location>
</feature>
<evidence type="ECO:0000256" key="1">
    <source>
        <dbReference type="SAM" id="Phobius"/>
    </source>
</evidence>
<accession>A0A4R0S030</accession>
<feature type="transmembrane region" description="Helical" evidence="1">
    <location>
        <begin position="224"/>
        <end position="245"/>
    </location>
</feature>
<dbReference type="InterPro" id="IPR045339">
    <property type="entry name" value="DUF6534"/>
</dbReference>
<feature type="transmembrane region" description="Helical" evidence="1">
    <location>
        <begin position="46"/>
        <end position="71"/>
    </location>
</feature>
<comment type="caution">
    <text evidence="3">The sequence shown here is derived from an EMBL/GenBank/DDBJ whole genome shotgun (WGS) entry which is preliminary data.</text>
</comment>
<keyword evidence="1" id="KW-0812">Transmembrane</keyword>
<organism evidence="3 4">
    <name type="scientific">Steccherinum ochraceum</name>
    <dbReference type="NCBI Taxonomy" id="92696"/>
    <lineage>
        <taxon>Eukaryota</taxon>
        <taxon>Fungi</taxon>
        <taxon>Dikarya</taxon>
        <taxon>Basidiomycota</taxon>
        <taxon>Agaricomycotina</taxon>
        <taxon>Agaricomycetes</taxon>
        <taxon>Polyporales</taxon>
        <taxon>Steccherinaceae</taxon>
        <taxon>Steccherinum</taxon>
    </lineage>
</organism>
<feature type="transmembrane region" description="Helical" evidence="1">
    <location>
        <begin position="117"/>
        <end position="142"/>
    </location>
</feature>
<evidence type="ECO:0000259" key="2">
    <source>
        <dbReference type="Pfam" id="PF20152"/>
    </source>
</evidence>
<dbReference type="PANTHER" id="PTHR40465:SF1">
    <property type="entry name" value="DUF6534 DOMAIN-CONTAINING PROTEIN"/>
    <property type="match status" value="1"/>
</dbReference>
<feature type="transmembrane region" description="Helical" evidence="1">
    <location>
        <begin position="83"/>
        <end position="105"/>
    </location>
</feature>
<reference evidence="3 4" key="1">
    <citation type="submission" date="2018-11" db="EMBL/GenBank/DDBJ databases">
        <title>Genome assembly of Steccherinum ochraceum LE-BIN_3174, the white-rot fungus of the Steccherinaceae family (The Residual Polyporoid clade, Polyporales, Basidiomycota).</title>
        <authorList>
            <person name="Fedorova T.V."/>
            <person name="Glazunova O.A."/>
            <person name="Landesman E.O."/>
            <person name="Moiseenko K.V."/>
            <person name="Psurtseva N.V."/>
            <person name="Savinova O.S."/>
            <person name="Shakhova N.V."/>
            <person name="Tyazhelova T.V."/>
            <person name="Vasina D.V."/>
        </authorList>
    </citation>
    <scope>NUCLEOTIDE SEQUENCE [LARGE SCALE GENOMIC DNA]</scope>
    <source>
        <strain evidence="3 4">LE-BIN_3174</strain>
    </source>
</reference>
<keyword evidence="1" id="KW-0472">Membrane</keyword>